<dbReference type="Pfam" id="PF13499">
    <property type="entry name" value="EF-hand_7"/>
    <property type="match status" value="1"/>
</dbReference>
<dbReference type="Gene3D" id="1.10.238.10">
    <property type="entry name" value="EF-hand"/>
    <property type="match status" value="1"/>
</dbReference>
<proteinExistence type="predicted"/>
<evidence type="ECO:0000256" key="3">
    <source>
        <dbReference type="ARBA" id="ARBA00022837"/>
    </source>
</evidence>
<protein>
    <submittedName>
        <fullName evidence="6">Multiple coagulation factor deficiency like protein</fullName>
    </submittedName>
</protein>
<keyword evidence="2" id="KW-0677">Repeat</keyword>
<reference evidence="6" key="1">
    <citation type="journal article" date="2020" name="bioRxiv">
        <title>Chromosome-level reference genome of the European wasp spider Argiope bruennichi: a resource for studies on range expansion and evolutionary adaptation.</title>
        <authorList>
            <person name="Sheffer M.M."/>
            <person name="Hoppe A."/>
            <person name="Krehenwinkel H."/>
            <person name="Uhl G."/>
            <person name="Kuss A.W."/>
            <person name="Jensen L."/>
            <person name="Jensen C."/>
            <person name="Gillespie R.G."/>
            <person name="Hoff K.J."/>
            <person name="Prost S."/>
        </authorList>
    </citation>
    <scope>NUCLEOTIDE SEQUENCE</scope>
</reference>
<dbReference type="GO" id="GO:0005509">
    <property type="term" value="F:calcium ion binding"/>
    <property type="evidence" value="ECO:0007669"/>
    <property type="project" value="InterPro"/>
</dbReference>
<reference evidence="6" key="2">
    <citation type="submission" date="2020-06" db="EMBL/GenBank/DDBJ databases">
        <authorList>
            <person name="Sheffer M."/>
        </authorList>
    </citation>
    <scope>NUCLEOTIDE SEQUENCE</scope>
</reference>
<gene>
    <name evidence="6" type="ORF">HNY73_009432</name>
</gene>
<evidence type="ECO:0000313" key="7">
    <source>
        <dbReference type="Proteomes" id="UP000807504"/>
    </source>
</evidence>
<dbReference type="AlphaFoldDB" id="A0A8T0FC91"/>
<dbReference type="EMBL" id="JABXBU010000015">
    <property type="protein sequence ID" value="KAF8787878.1"/>
    <property type="molecule type" value="Genomic_DNA"/>
</dbReference>
<feature type="chain" id="PRO_5035906093" evidence="4">
    <location>
        <begin position="22"/>
        <end position="157"/>
    </location>
</feature>
<accession>A0A8T0FC91</accession>
<dbReference type="Proteomes" id="UP000807504">
    <property type="component" value="Unassembled WGS sequence"/>
</dbReference>
<evidence type="ECO:0000259" key="5">
    <source>
        <dbReference type="Pfam" id="PF13499"/>
    </source>
</evidence>
<dbReference type="InterPro" id="IPR018247">
    <property type="entry name" value="EF_Hand_1_Ca_BS"/>
</dbReference>
<keyword evidence="7" id="KW-1185">Reference proteome</keyword>
<evidence type="ECO:0000313" key="6">
    <source>
        <dbReference type="EMBL" id="KAF8787878.1"/>
    </source>
</evidence>
<dbReference type="InterPro" id="IPR052110">
    <property type="entry name" value="MCFD2-like"/>
</dbReference>
<dbReference type="PROSITE" id="PS00018">
    <property type="entry name" value="EF_HAND_1"/>
    <property type="match status" value="2"/>
</dbReference>
<keyword evidence="3" id="KW-0106">Calcium</keyword>
<dbReference type="PANTHER" id="PTHR23104">
    <property type="entry name" value="MULTIPLE COAGULATION FACTOR DEFICIENCY PROTEIN 2 NEURAL STEM CELL DERIVED NEURONAL SURVIVAL PROTEIN"/>
    <property type="match status" value="1"/>
</dbReference>
<comment type="caution">
    <text evidence="6">The sequence shown here is derived from an EMBL/GenBank/DDBJ whole genome shotgun (WGS) entry which is preliminary data.</text>
</comment>
<feature type="domain" description="EF-hand" evidence="5">
    <location>
        <begin position="68"/>
        <end position="151"/>
    </location>
</feature>
<dbReference type="InterPro" id="IPR011992">
    <property type="entry name" value="EF-hand-dom_pair"/>
</dbReference>
<evidence type="ECO:0000256" key="2">
    <source>
        <dbReference type="ARBA" id="ARBA00022737"/>
    </source>
</evidence>
<keyword evidence="1 4" id="KW-0732">Signal</keyword>
<dbReference type="SUPFAM" id="SSF47473">
    <property type="entry name" value="EF-hand"/>
    <property type="match status" value="1"/>
</dbReference>
<sequence length="157" mass="18226">MYANICISVVAFMAFLGYACSHETTHRHHHSHDHHEPKLMTARSHVDERQHIGQHMDGEVDVNQMAEDELRFLYFKMHDSDNNNKLDGCELIKSLLHWHVEECKAMGLDHEHHGTTRIFGHEELAFMIDPILSSDDRNMDGFIDYPEFVAAQISRGF</sequence>
<dbReference type="PANTHER" id="PTHR23104:SF17">
    <property type="entry name" value="EF-HAND DOMAIN-CONTAINING PROTEIN"/>
    <property type="match status" value="1"/>
</dbReference>
<dbReference type="InterPro" id="IPR002048">
    <property type="entry name" value="EF_hand_dom"/>
</dbReference>
<feature type="signal peptide" evidence="4">
    <location>
        <begin position="1"/>
        <end position="21"/>
    </location>
</feature>
<evidence type="ECO:0000256" key="1">
    <source>
        <dbReference type="ARBA" id="ARBA00022729"/>
    </source>
</evidence>
<evidence type="ECO:0000256" key="4">
    <source>
        <dbReference type="SAM" id="SignalP"/>
    </source>
</evidence>
<organism evidence="6 7">
    <name type="scientific">Argiope bruennichi</name>
    <name type="common">Wasp spider</name>
    <name type="synonym">Aranea bruennichi</name>
    <dbReference type="NCBI Taxonomy" id="94029"/>
    <lineage>
        <taxon>Eukaryota</taxon>
        <taxon>Metazoa</taxon>
        <taxon>Ecdysozoa</taxon>
        <taxon>Arthropoda</taxon>
        <taxon>Chelicerata</taxon>
        <taxon>Arachnida</taxon>
        <taxon>Araneae</taxon>
        <taxon>Araneomorphae</taxon>
        <taxon>Entelegynae</taxon>
        <taxon>Araneoidea</taxon>
        <taxon>Araneidae</taxon>
        <taxon>Argiope</taxon>
    </lineage>
</organism>
<name>A0A8T0FC91_ARGBR</name>